<dbReference type="EMBL" id="CP111021">
    <property type="protein sequence ID" value="WAR16773.1"/>
    <property type="molecule type" value="Genomic_DNA"/>
</dbReference>
<dbReference type="Proteomes" id="UP001164746">
    <property type="component" value="Chromosome 10"/>
</dbReference>
<organism evidence="3 4">
    <name type="scientific">Mya arenaria</name>
    <name type="common">Soft-shell clam</name>
    <dbReference type="NCBI Taxonomy" id="6604"/>
    <lineage>
        <taxon>Eukaryota</taxon>
        <taxon>Metazoa</taxon>
        <taxon>Spiralia</taxon>
        <taxon>Lophotrochozoa</taxon>
        <taxon>Mollusca</taxon>
        <taxon>Bivalvia</taxon>
        <taxon>Autobranchia</taxon>
        <taxon>Heteroconchia</taxon>
        <taxon>Euheterodonta</taxon>
        <taxon>Imparidentia</taxon>
        <taxon>Neoheterodontei</taxon>
        <taxon>Myida</taxon>
        <taxon>Myoidea</taxon>
        <taxon>Myidae</taxon>
        <taxon>Mya</taxon>
    </lineage>
</organism>
<evidence type="ECO:0000256" key="1">
    <source>
        <dbReference type="SAM" id="MobiDB-lite"/>
    </source>
</evidence>
<feature type="compositionally biased region" description="Polar residues" evidence="1">
    <location>
        <begin position="248"/>
        <end position="257"/>
    </location>
</feature>
<evidence type="ECO:0000313" key="3">
    <source>
        <dbReference type="EMBL" id="WAR16773.1"/>
    </source>
</evidence>
<sequence>METCVSKHALNGARHVKMSPIVYRATTDTLGYPVKYLVPMDAKETFAKKSMGRVYHADLECLSCSQADGSCTQCKKNTKNGPNCTLECSTTCNISVCGIDGTCTYGCITNTFGKKCVNKCADYCLPKINSTLCFEGSGMCLYGCQTGYRGKFCPQEAEQQPLSIGTLCGIIGGVVIALSVSVGVGFVLMRRRRNKFSNECKPSEKEHENLSTLHATVKKGKPSQAEYANRETVNLHSVIIIENPEYESPQTNSSCKSKNPVLTEDSLEI</sequence>
<feature type="transmembrane region" description="Helical" evidence="2">
    <location>
        <begin position="162"/>
        <end position="188"/>
    </location>
</feature>
<keyword evidence="2" id="KW-0472">Membrane</keyword>
<feature type="region of interest" description="Disordered" evidence="1">
    <location>
        <begin position="247"/>
        <end position="269"/>
    </location>
</feature>
<keyword evidence="2" id="KW-1133">Transmembrane helix</keyword>
<name>A0ABY7F3K9_MYAAR</name>
<protein>
    <submittedName>
        <fullName evidence="3">Uncharacterized protein</fullName>
    </submittedName>
</protein>
<feature type="non-terminal residue" evidence="3">
    <location>
        <position position="1"/>
    </location>
</feature>
<gene>
    <name evidence="3" type="ORF">MAR_031367</name>
</gene>
<keyword evidence="2" id="KW-0812">Transmembrane</keyword>
<proteinExistence type="predicted"/>
<evidence type="ECO:0000256" key="2">
    <source>
        <dbReference type="SAM" id="Phobius"/>
    </source>
</evidence>
<reference evidence="3" key="1">
    <citation type="submission" date="2022-11" db="EMBL/GenBank/DDBJ databases">
        <title>Centuries of genome instability and evolution in soft-shell clam transmissible cancer (bioRxiv).</title>
        <authorList>
            <person name="Hart S.F.M."/>
            <person name="Yonemitsu M.A."/>
            <person name="Giersch R.M."/>
            <person name="Beal B.F."/>
            <person name="Arriagada G."/>
            <person name="Davis B.W."/>
            <person name="Ostrander E.A."/>
            <person name="Goff S.P."/>
            <person name="Metzger M.J."/>
        </authorList>
    </citation>
    <scope>NUCLEOTIDE SEQUENCE</scope>
    <source>
        <strain evidence="3">MELC-2E11</strain>
        <tissue evidence="3">Siphon/mantle</tissue>
    </source>
</reference>
<evidence type="ECO:0000313" key="4">
    <source>
        <dbReference type="Proteomes" id="UP001164746"/>
    </source>
</evidence>
<accession>A0ABY7F3K9</accession>
<keyword evidence="4" id="KW-1185">Reference proteome</keyword>
<dbReference type="CDD" id="cd12087">
    <property type="entry name" value="TM_EGFR-like"/>
    <property type="match status" value="1"/>
</dbReference>